<dbReference type="Proteomes" id="UP000184465">
    <property type="component" value="Unassembled WGS sequence"/>
</dbReference>
<keyword evidence="1" id="KW-1133">Transmembrane helix</keyword>
<keyword evidence="1" id="KW-0472">Membrane</keyword>
<evidence type="ECO:0000313" key="3">
    <source>
        <dbReference type="Proteomes" id="UP000184465"/>
    </source>
</evidence>
<organism evidence="2 3">
    <name type="scientific">Paramaledivibacter caminithermalis (strain DSM 15212 / CIP 107654 / DViRD3)</name>
    <name type="common">Clostridium caminithermale</name>
    <dbReference type="NCBI Taxonomy" id="1121301"/>
    <lineage>
        <taxon>Bacteria</taxon>
        <taxon>Bacillati</taxon>
        <taxon>Bacillota</taxon>
        <taxon>Clostridia</taxon>
        <taxon>Peptostreptococcales</taxon>
        <taxon>Caminicellaceae</taxon>
        <taxon>Paramaledivibacter</taxon>
    </lineage>
</organism>
<feature type="transmembrane region" description="Helical" evidence="1">
    <location>
        <begin position="5"/>
        <end position="22"/>
    </location>
</feature>
<dbReference type="EMBL" id="FRAG01000042">
    <property type="protein sequence ID" value="SHK28180.1"/>
    <property type="molecule type" value="Genomic_DNA"/>
</dbReference>
<proteinExistence type="predicted"/>
<dbReference type="AlphaFoldDB" id="A0A1M6R6Z5"/>
<name>A0A1M6R6Z5_PARC5</name>
<gene>
    <name evidence="2" type="ORF">SAMN02745912_02863</name>
</gene>
<sequence>MRNYYTLMLFSFAFYYFFRYYFDKSLPLVPILTRCKNSYDIIDGIFVWIILLIGLFIGFFVLGFIDKIFLK</sequence>
<feature type="transmembrane region" description="Helical" evidence="1">
    <location>
        <begin position="45"/>
        <end position="65"/>
    </location>
</feature>
<keyword evidence="3" id="KW-1185">Reference proteome</keyword>
<keyword evidence="1" id="KW-0812">Transmembrane</keyword>
<evidence type="ECO:0000256" key="1">
    <source>
        <dbReference type="SAM" id="Phobius"/>
    </source>
</evidence>
<protein>
    <submittedName>
        <fullName evidence="2">Uncharacterized protein</fullName>
    </submittedName>
</protein>
<accession>A0A1M6R6Z5</accession>
<evidence type="ECO:0000313" key="2">
    <source>
        <dbReference type="EMBL" id="SHK28180.1"/>
    </source>
</evidence>
<reference evidence="2 3" key="1">
    <citation type="submission" date="2016-11" db="EMBL/GenBank/DDBJ databases">
        <authorList>
            <person name="Jaros S."/>
            <person name="Januszkiewicz K."/>
            <person name="Wedrychowicz H."/>
        </authorList>
    </citation>
    <scope>NUCLEOTIDE SEQUENCE [LARGE SCALE GENOMIC DNA]</scope>
    <source>
        <strain evidence="2 3">DSM 15212</strain>
    </source>
</reference>